<evidence type="ECO:0000313" key="1">
    <source>
        <dbReference type="EMBL" id="MCM2394063.1"/>
    </source>
</evidence>
<name>A0ABT0UZR0_9ACTN</name>
<dbReference type="EMBL" id="JAMQAW010000099">
    <property type="protein sequence ID" value="MCM2394063.1"/>
    <property type="molecule type" value="Genomic_DNA"/>
</dbReference>
<organism evidence="1 2">
    <name type="scientific">Streptomyces albipurpureus</name>
    <dbReference type="NCBI Taxonomy" id="2897419"/>
    <lineage>
        <taxon>Bacteria</taxon>
        <taxon>Bacillati</taxon>
        <taxon>Actinomycetota</taxon>
        <taxon>Actinomycetes</taxon>
        <taxon>Kitasatosporales</taxon>
        <taxon>Streptomycetaceae</taxon>
        <taxon>Streptomyces</taxon>
    </lineage>
</organism>
<protein>
    <submittedName>
        <fullName evidence="1">Uncharacterized protein</fullName>
    </submittedName>
</protein>
<dbReference type="Proteomes" id="UP001431429">
    <property type="component" value="Unassembled WGS sequence"/>
</dbReference>
<gene>
    <name evidence="1" type="ORF">NBG84_38320</name>
</gene>
<reference evidence="1" key="1">
    <citation type="submission" date="2022-06" db="EMBL/GenBank/DDBJ databases">
        <title>Genome public.</title>
        <authorList>
            <person name="Sun Q."/>
        </authorList>
    </citation>
    <scope>NUCLEOTIDE SEQUENCE</scope>
    <source>
        <strain evidence="1">CWNU-1</strain>
    </source>
</reference>
<accession>A0ABT0UZR0</accession>
<sequence length="134" mass="13280">MTATTLNDLAANLRGLAGSGKPVVLNDTVVGASTAAAPATAFALPPAQRLTTTGVTPAGISGPTAGVLTVRAGTASLLKTTGVPITLAFTVTGGVLRTTVTATTPDHGKFTDSPPGLTMFPFDVLTVSGAHFVY</sequence>
<comment type="caution">
    <text evidence="1">The sequence shown here is derived from an EMBL/GenBank/DDBJ whole genome shotgun (WGS) entry which is preliminary data.</text>
</comment>
<evidence type="ECO:0000313" key="2">
    <source>
        <dbReference type="Proteomes" id="UP001431429"/>
    </source>
</evidence>
<dbReference type="RefSeq" id="WP_250924347.1">
    <property type="nucleotide sequence ID" value="NZ_JAMQAW010000099.1"/>
</dbReference>
<keyword evidence="2" id="KW-1185">Reference proteome</keyword>
<proteinExistence type="predicted"/>